<protein>
    <submittedName>
        <fullName evidence="6">Cytidine deaminase</fullName>
        <ecNumber evidence="6">3.5.4.5</ecNumber>
    </submittedName>
</protein>
<dbReference type="PANTHER" id="PTHR11644:SF2">
    <property type="entry name" value="CYTIDINE DEAMINASE"/>
    <property type="match status" value="1"/>
</dbReference>
<reference evidence="6 7" key="1">
    <citation type="submission" date="2023-07" db="EMBL/GenBank/DDBJ databases">
        <title>Genomic Encyclopedia of Type Strains, Phase IV (KMG-IV): sequencing the most valuable type-strain genomes for metagenomic binning, comparative biology and taxonomic classification.</title>
        <authorList>
            <person name="Goeker M."/>
        </authorList>
    </citation>
    <scope>NUCLEOTIDE SEQUENCE [LARGE SCALE GENOMIC DNA]</scope>
    <source>
        <strain evidence="6 7">DSM 102814</strain>
    </source>
</reference>
<dbReference type="Proteomes" id="UP001257659">
    <property type="component" value="Unassembled WGS sequence"/>
</dbReference>
<dbReference type="RefSeq" id="WP_309729911.1">
    <property type="nucleotide sequence ID" value="NZ_JAVDQA010000009.1"/>
</dbReference>
<dbReference type="InterPro" id="IPR016193">
    <property type="entry name" value="Cytidine_deaminase-like"/>
</dbReference>
<dbReference type="CDD" id="cd01283">
    <property type="entry name" value="cytidine_deaminase"/>
    <property type="match status" value="1"/>
</dbReference>
<accession>A0ABU1K8K5</accession>
<dbReference type="Pfam" id="PF00383">
    <property type="entry name" value="dCMP_cyt_deam_1"/>
    <property type="match status" value="1"/>
</dbReference>
<evidence type="ECO:0000259" key="5">
    <source>
        <dbReference type="PROSITE" id="PS51747"/>
    </source>
</evidence>
<comment type="similarity">
    <text evidence="1">Belongs to the cytidine and deoxycytidylate deaminase family.</text>
</comment>
<dbReference type="PROSITE" id="PS00903">
    <property type="entry name" value="CYT_DCMP_DEAMINASES_1"/>
    <property type="match status" value="1"/>
</dbReference>
<keyword evidence="2" id="KW-0479">Metal-binding</keyword>
<keyword evidence="3 6" id="KW-0378">Hydrolase</keyword>
<keyword evidence="4" id="KW-0862">Zinc</keyword>
<dbReference type="PROSITE" id="PS51747">
    <property type="entry name" value="CYT_DCMP_DEAMINASES_2"/>
    <property type="match status" value="1"/>
</dbReference>
<comment type="caution">
    <text evidence="6">The sequence shown here is derived from an EMBL/GenBank/DDBJ whole genome shotgun (WGS) entry which is preliminary data.</text>
</comment>
<dbReference type="NCBIfam" id="NF004064">
    <property type="entry name" value="PRK05578.1"/>
    <property type="match status" value="1"/>
</dbReference>
<feature type="domain" description="CMP/dCMP-type deaminase" evidence="5">
    <location>
        <begin position="21"/>
        <end position="149"/>
    </location>
</feature>
<evidence type="ECO:0000256" key="3">
    <source>
        <dbReference type="ARBA" id="ARBA00022801"/>
    </source>
</evidence>
<gene>
    <name evidence="6" type="ORF">GGR31_002617</name>
</gene>
<dbReference type="EC" id="3.5.4.5" evidence="6"/>
<dbReference type="GO" id="GO:0004126">
    <property type="term" value="F:cytidine deaminase activity"/>
    <property type="evidence" value="ECO:0007669"/>
    <property type="project" value="UniProtKB-EC"/>
</dbReference>
<dbReference type="InterPro" id="IPR002125">
    <property type="entry name" value="CMP_dCMP_dom"/>
</dbReference>
<evidence type="ECO:0000256" key="2">
    <source>
        <dbReference type="ARBA" id="ARBA00022723"/>
    </source>
</evidence>
<dbReference type="EMBL" id="JAVDQA010000009">
    <property type="protein sequence ID" value="MDR6301942.1"/>
    <property type="molecule type" value="Genomic_DNA"/>
</dbReference>
<evidence type="ECO:0000313" key="6">
    <source>
        <dbReference type="EMBL" id="MDR6301942.1"/>
    </source>
</evidence>
<sequence>MKELNLQTKLQVFENLNELPTDAKKLMEESFKARDNAYAPYSNFFVGAAIQLENGEIITGSNQENAAYPSGLCAERTAIFYAGSKFPKQKILSMAISVKSLQKEITEPTPPCGSCRQAIAEYEYKQKSPIAIYFMGESGKIYKSNSLVNILPLAFDSSFL</sequence>
<dbReference type="Gene3D" id="3.40.140.10">
    <property type="entry name" value="Cytidine Deaminase, domain 2"/>
    <property type="match status" value="1"/>
</dbReference>
<dbReference type="InterPro" id="IPR050202">
    <property type="entry name" value="Cyt/Deoxycyt_deaminase"/>
</dbReference>
<evidence type="ECO:0000256" key="1">
    <source>
        <dbReference type="ARBA" id="ARBA00006576"/>
    </source>
</evidence>
<dbReference type="SUPFAM" id="SSF53927">
    <property type="entry name" value="Cytidine deaminase-like"/>
    <property type="match status" value="1"/>
</dbReference>
<keyword evidence="7" id="KW-1185">Reference proteome</keyword>
<name>A0ABU1K8K5_9FLAO</name>
<dbReference type="PANTHER" id="PTHR11644">
    <property type="entry name" value="CYTIDINE DEAMINASE"/>
    <property type="match status" value="1"/>
</dbReference>
<evidence type="ECO:0000313" key="7">
    <source>
        <dbReference type="Proteomes" id="UP001257659"/>
    </source>
</evidence>
<dbReference type="InterPro" id="IPR016192">
    <property type="entry name" value="APOBEC/CMP_deaminase_Zn-bd"/>
</dbReference>
<proteinExistence type="inferred from homology"/>
<evidence type="ECO:0000256" key="4">
    <source>
        <dbReference type="ARBA" id="ARBA00022833"/>
    </source>
</evidence>
<organism evidence="6 7">
    <name type="scientific">Mesonia maritima</name>
    <dbReference type="NCBI Taxonomy" id="1793873"/>
    <lineage>
        <taxon>Bacteria</taxon>
        <taxon>Pseudomonadati</taxon>
        <taxon>Bacteroidota</taxon>
        <taxon>Flavobacteriia</taxon>
        <taxon>Flavobacteriales</taxon>
        <taxon>Flavobacteriaceae</taxon>
        <taxon>Mesonia</taxon>
    </lineage>
</organism>